<dbReference type="Proteomes" id="UP000635278">
    <property type="component" value="Unassembled WGS sequence"/>
</dbReference>
<keyword evidence="2" id="KW-1133">Transmembrane helix</keyword>
<feature type="transmembrane region" description="Helical" evidence="2">
    <location>
        <begin position="348"/>
        <end position="369"/>
    </location>
</feature>
<feature type="domain" description="Cytochrome oxidase subunit I profile" evidence="3">
    <location>
        <begin position="30"/>
        <end position="396"/>
    </location>
</feature>
<dbReference type="RefSeq" id="WP_173581926.1">
    <property type="nucleotide sequence ID" value="NZ_WOTB01000002.1"/>
</dbReference>
<gene>
    <name evidence="4" type="ORF">GOB93_02450</name>
</gene>
<evidence type="ECO:0000259" key="3">
    <source>
        <dbReference type="PROSITE" id="PS50855"/>
    </source>
</evidence>
<feature type="region of interest" description="Disordered" evidence="1">
    <location>
        <begin position="1"/>
        <end position="22"/>
    </location>
</feature>
<dbReference type="PROSITE" id="PS50855">
    <property type="entry name" value="COX1"/>
    <property type="match status" value="1"/>
</dbReference>
<keyword evidence="5" id="KW-1185">Reference proteome</keyword>
<feature type="transmembrane region" description="Helical" evidence="2">
    <location>
        <begin position="180"/>
        <end position="200"/>
    </location>
</feature>
<feature type="transmembrane region" description="Helical" evidence="2">
    <location>
        <begin position="409"/>
        <end position="429"/>
    </location>
</feature>
<feature type="transmembrane region" description="Helical" evidence="2">
    <location>
        <begin position="381"/>
        <end position="403"/>
    </location>
</feature>
<feature type="transmembrane region" description="Helical" evidence="2">
    <location>
        <begin position="135"/>
        <end position="159"/>
    </location>
</feature>
<feature type="transmembrane region" description="Helical" evidence="2">
    <location>
        <begin position="220"/>
        <end position="245"/>
    </location>
</feature>
<feature type="compositionally biased region" description="Polar residues" evidence="1">
    <location>
        <begin position="1"/>
        <end position="12"/>
    </location>
</feature>
<sequence length="461" mass="46492">MPGKTQVSDKLNSTAGAAGPAPVTAPVPAVSVASLTLAVAVGSIAGVTGILQEAHLLPDALTSEATRFHPVAMLLFVAVPAFLGGFGRLFLSRDLADPTQRNGGLARLPVLDALSIGMMTASLLAFIAGGSTGPAAAAGLLLWSIGAVLLATTTVATILDSRAGPGRVAPRGQTGTVRSAPLSLFAWTQFFAATGLLFAAPVMAASATRVLFAHSGDAGAMLSAFSMPVTLVVLVSAFGLAARIFDSAAPLTARSRLATAALAGVTADGGAVLWARGILTHQSQSTITLAGTCLAAVASLAFAGLWIRALWRQTIPMRNRIGVPVLWVSGFFVFLAAGWGVQMSSGRGLHAAVLSGAVFVLFGAFYNWLETVSEGRYPAGAARLQFGLLFAGAVLSAAGGPVIHGPVQIAGDIAMAASLAVFMIVLAGATRQYGHDTAGQGAALSDSALSNAALSHTADAR</sequence>
<evidence type="ECO:0000313" key="5">
    <source>
        <dbReference type="Proteomes" id="UP000635278"/>
    </source>
</evidence>
<feature type="transmembrane region" description="Helical" evidence="2">
    <location>
        <begin position="287"/>
        <end position="311"/>
    </location>
</feature>
<feature type="transmembrane region" description="Helical" evidence="2">
    <location>
        <begin position="71"/>
        <end position="91"/>
    </location>
</feature>
<dbReference type="EMBL" id="WOTB01000002">
    <property type="protein sequence ID" value="NHN83500.1"/>
    <property type="molecule type" value="Genomic_DNA"/>
</dbReference>
<feature type="compositionally biased region" description="Low complexity" evidence="1">
    <location>
        <begin position="13"/>
        <end position="22"/>
    </location>
</feature>
<feature type="transmembrane region" description="Helical" evidence="2">
    <location>
        <begin position="111"/>
        <end position="129"/>
    </location>
</feature>
<organism evidence="4 5">
    <name type="scientific">Acetobacter musti</name>
    <dbReference type="NCBI Taxonomy" id="864732"/>
    <lineage>
        <taxon>Bacteria</taxon>
        <taxon>Pseudomonadati</taxon>
        <taxon>Pseudomonadota</taxon>
        <taxon>Alphaproteobacteria</taxon>
        <taxon>Acetobacterales</taxon>
        <taxon>Acetobacteraceae</taxon>
        <taxon>Acetobacter</taxon>
    </lineage>
</organism>
<evidence type="ECO:0000313" key="4">
    <source>
        <dbReference type="EMBL" id="NHN83500.1"/>
    </source>
</evidence>
<feature type="transmembrane region" description="Helical" evidence="2">
    <location>
        <begin position="323"/>
        <end position="342"/>
    </location>
</feature>
<dbReference type="InterPro" id="IPR036927">
    <property type="entry name" value="Cyt_c_oxase-like_su1_sf"/>
</dbReference>
<feature type="transmembrane region" description="Helical" evidence="2">
    <location>
        <begin position="257"/>
        <end position="275"/>
    </location>
</feature>
<protein>
    <recommendedName>
        <fullName evidence="3">Cytochrome oxidase subunit I profile domain-containing protein</fullName>
    </recommendedName>
</protein>
<dbReference type="InterPro" id="IPR023616">
    <property type="entry name" value="Cyt_c_oxase-like_su1_dom"/>
</dbReference>
<feature type="transmembrane region" description="Helical" evidence="2">
    <location>
        <begin position="29"/>
        <end position="51"/>
    </location>
</feature>
<dbReference type="Gene3D" id="1.20.210.10">
    <property type="entry name" value="Cytochrome c oxidase-like, subunit I domain"/>
    <property type="match status" value="1"/>
</dbReference>
<dbReference type="SUPFAM" id="SSF81442">
    <property type="entry name" value="Cytochrome c oxidase subunit I-like"/>
    <property type="match status" value="1"/>
</dbReference>
<evidence type="ECO:0000256" key="2">
    <source>
        <dbReference type="SAM" id="Phobius"/>
    </source>
</evidence>
<comment type="caution">
    <text evidence="4">The sequence shown here is derived from an EMBL/GenBank/DDBJ whole genome shotgun (WGS) entry which is preliminary data.</text>
</comment>
<accession>A0ABX0JLG1</accession>
<keyword evidence="2" id="KW-0812">Transmembrane</keyword>
<evidence type="ECO:0000256" key="1">
    <source>
        <dbReference type="SAM" id="MobiDB-lite"/>
    </source>
</evidence>
<name>A0ABX0JLG1_9PROT</name>
<proteinExistence type="predicted"/>
<keyword evidence="2" id="KW-0472">Membrane</keyword>
<reference evidence="4 5" key="1">
    <citation type="journal article" date="2020" name="Int. J. Syst. Evol. Microbiol.">
        <title>Novel acetic acid bacteria from cider fermentations: Acetobacter conturbans sp. nov. and Acetobacter fallax sp. nov.</title>
        <authorList>
            <person name="Sombolestani A.S."/>
            <person name="Cleenwerck I."/>
            <person name="Cnockaert M."/>
            <person name="Borremans W."/>
            <person name="Wieme A.D."/>
            <person name="De Vuyst L."/>
            <person name="Vandamme P."/>
        </authorList>
    </citation>
    <scope>NUCLEOTIDE SEQUENCE [LARGE SCALE GENOMIC DNA]</scope>
    <source>
        <strain evidence="4 5">LMG 30640</strain>
    </source>
</reference>